<proteinExistence type="inferred from homology"/>
<dbReference type="RefSeq" id="WP_240171291.1">
    <property type="nucleotide sequence ID" value="NZ_CP092365.1"/>
</dbReference>
<reference evidence="7" key="1">
    <citation type="submission" date="2022-08" db="EMBL/GenBank/DDBJ databases">
        <title>Complete genome sequence of 14 non-tuberculosis mycobacteria type-strains.</title>
        <authorList>
            <person name="Igarashi Y."/>
            <person name="Osugi A."/>
            <person name="Mitarai S."/>
        </authorList>
    </citation>
    <scope>NUCLEOTIDE SEQUENCE</scope>
    <source>
        <strain evidence="7">DSM 45575</strain>
    </source>
</reference>
<evidence type="ECO:0000256" key="4">
    <source>
        <dbReference type="ARBA" id="ARBA00022692"/>
    </source>
</evidence>
<dbReference type="EMBL" id="CP092365">
    <property type="protein sequence ID" value="ULN53033.1"/>
    <property type="molecule type" value="Genomic_DNA"/>
</dbReference>
<dbReference type="Proteomes" id="UP001055200">
    <property type="component" value="Chromosome"/>
</dbReference>
<dbReference type="InterPro" id="IPR008693">
    <property type="entry name" value="MmpS"/>
</dbReference>
<evidence type="ECO:0000256" key="6">
    <source>
        <dbReference type="ARBA" id="ARBA00023136"/>
    </source>
</evidence>
<evidence type="ECO:0000256" key="1">
    <source>
        <dbReference type="ARBA" id="ARBA00004236"/>
    </source>
</evidence>
<comment type="similarity">
    <text evidence="2">Belongs to the MmpS family.</text>
</comment>
<keyword evidence="5" id="KW-1133">Transmembrane helix</keyword>
<keyword evidence="6" id="KW-0472">Membrane</keyword>
<keyword evidence="3" id="KW-1003">Cell membrane</keyword>
<evidence type="ECO:0000256" key="3">
    <source>
        <dbReference type="ARBA" id="ARBA00022475"/>
    </source>
</evidence>
<dbReference type="InterPro" id="IPR038468">
    <property type="entry name" value="MmpS_C"/>
</dbReference>
<organism evidence="7 8">
    <name type="scientific">Mycolicibacillus parakoreensis</name>
    <dbReference type="NCBI Taxonomy" id="1069221"/>
    <lineage>
        <taxon>Bacteria</taxon>
        <taxon>Bacillati</taxon>
        <taxon>Actinomycetota</taxon>
        <taxon>Actinomycetes</taxon>
        <taxon>Mycobacteriales</taxon>
        <taxon>Mycobacteriaceae</taxon>
        <taxon>Mycolicibacillus</taxon>
    </lineage>
</organism>
<dbReference type="Gene3D" id="2.60.40.2880">
    <property type="entry name" value="MmpS1-5, C-terminal soluble domain"/>
    <property type="match status" value="1"/>
</dbReference>
<evidence type="ECO:0000313" key="8">
    <source>
        <dbReference type="Proteomes" id="UP001055200"/>
    </source>
</evidence>
<keyword evidence="8" id="KW-1185">Reference proteome</keyword>
<protein>
    <submittedName>
        <fullName evidence="7">MmpS family protein</fullName>
    </submittedName>
</protein>
<evidence type="ECO:0000256" key="5">
    <source>
        <dbReference type="ARBA" id="ARBA00022989"/>
    </source>
</evidence>
<keyword evidence="4" id="KW-0812">Transmembrane</keyword>
<comment type="subcellular location">
    <subcellularLocation>
        <location evidence="1">Cell membrane</location>
    </subcellularLocation>
</comment>
<accession>A0ABY3TZA5</accession>
<evidence type="ECO:0000256" key="2">
    <source>
        <dbReference type="ARBA" id="ARBA00007531"/>
    </source>
</evidence>
<gene>
    <name evidence="7" type="ORF">MIU77_01195</name>
</gene>
<evidence type="ECO:0000313" key="7">
    <source>
        <dbReference type="EMBL" id="ULN53033.1"/>
    </source>
</evidence>
<dbReference type="Pfam" id="PF05423">
    <property type="entry name" value="Mycobact_memb"/>
    <property type="match status" value="1"/>
</dbReference>
<name>A0ABY3TZA5_9MYCO</name>
<sequence>MTRIFSRLWLPVMIVVALTVGILTVSQLRTVFGSNPVVVTPIGADTAEKFVLKVVTYDIVGPGATAVINYQDLDGEPQRTGTVDLPWTLTLTTTAPSVAPSIMAQTDGQSISCRITVDDEIKDERTATGVNAQTFCLVKSA</sequence>